<dbReference type="InterPro" id="IPR018303">
    <property type="entry name" value="ATPase_P-typ_P_site"/>
</dbReference>
<dbReference type="SUPFAM" id="SSF81653">
    <property type="entry name" value="Calcium ATPase, transduction domain A"/>
    <property type="match status" value="1"/>
</dbReference>
<organism evidence="10 11">
    <name type="scientific">Pseudorhizobium banfieldiae</name>
    <dbReference type="NCBI Taxonomy" id="1125847"/>
    <lineage>
        <taxon>Bacteria</taxon>
        <taxon>Pseudomonadati</taxon>
        <taxon>Pseudomonadota</taxon>
        <taxon>Alphaproteobacteria</taxon>
        <taxon>Hyphomicrobiales</taxon>
        <taxon>Rhizobiaceae</taxon>
        <taxon>Rhizobium/Agrobacterium group</taxon>
        <taxon>Pseudorhizobium</taxon>
    </lineage>
</organism>
<dbReference type="Gene3D" id="3.40.50.1000">
    <property type="entry name" value="HAD superfamily/HAD-like"/>
    <property type="match status" value="1"/>
</dbReference>
<evidence type="ECO:0000259" key="9">
    <source>
        <dbReference type="Pfam" id="PF00122"/>
    </source>
</evidence>
<keyword evidence="8" id="KW-0067">ATP-binding</keyword>
<feature type="transmembrane region" description="Helical" evidence="8">
    <location>
        <begin position="100"/>
        <end position="117"/>
    </location>
</feature>
<evidence type="ECO:0000256" key="1">
    <source>
        <dbReference type="ARBA" id="ARBA00004370"/>
    </source>
</evidence>
<evidence type="ECO:0000256" key="7">
    <source>
        <dbReference type="ARBA" id="ARBA00047308"/>
    </source>
</evidence>
<dbReference type="Pfam" id="PF00702">
    <property type="entry name" value="Hydrolase"/>
    <property type="match status" value="1"/>
</dbReference>
<comment type="similarity">
    <text evidence="2 8">Belongs to the cation transport ATPase (P-type) (TC 3.A.3) family. Type IB subfamily.</text>
</comment>
<dbReference type="NCBIfam" id="TIGR01512">
    <property type="entry name" value="ATPase-IB2_Cd"/>
    <property type="match status" value="1"/>
</dbReference>
<comment type="subcellular location">
    <subcellularLocation>
        <location evidence="8">Cell membrane</location>
    </subcellularLocation>
    <subcellularLocation>
        <location evidence="1">Membrane</location>
    </subcellularLocation>
</comment>
<evidence type="ECO:0000256" key="2">
    <source>
        <dbReference type="ARBA" id="ARBA00006024"/>
    </source>
</evidence>
<keyword evidence="11" id="KW-1185">Reference proteome</keyword>
<comment type="catalytic activity">
    <reaction evidence="7">
        <text>Zn(2+)(in) + ATP + H2O = Zn(2+)(out) + ADP + phosphate + H(+)</text>
        <dbReference type="Rhea" id="RHEA:20621"/>
        <dbReference type="ChEBI" id="CHEBI:15377"/>
        <dbReference type="ChEBI" id="CHEBI:15378"/>
        <dbReference type="ChEBI" id="CHEBI:29105"/>
        <dbReference type="ChEBI" id="CHEBI:30616"/>
        <dbReference type="ChEBI" id="CHEBI:43474"/>
        <dbReference type="ChEBI" id="CHEBI:456216"/>
        <dbReference type="EC" id="7.2.2.12"/>
    </reaction>
</comment>
<feature type="domain" description="P-type ATPase A" evidence="9">
    <location>
        <begin position="132"/>
        <end position="231"/>
    </location>
</feature>
<accession>L0NCJ1</accession>
<dbReference type="InterPro" id="IPR023214">
    <property type="entry name" value="HAD_sf"/>
</dbReference>
<dbReference type="InterPro" id="IPR036412">
    <property type="entry name" value="HAD-like_sf"/>
</dbReference>
<evidence type="ECO:0000256" key="8">
    <source>
        <dbReference type="RuleBase" id="RU362081"/>
    </source>
</evidence>
<proteinExistence type="inferred from homology"/>
<dbReference type="KEGG" id="rht:NT26_0318"/>
<evidence type="ECO:0000256" key="3">
    <source>
        <dbReference type="ARBA" id="ARBA00022692"/>
    </source>
</evidence>
<dbReference type="GO" id="GO:0016463">
    <property type="term" value="F:P-type zinc transporter activity"/>
    <property type="evidence" value="ECO:0007669"/>
    <property type="project" value="UniProtKB-EC"/>
</dbReference>
<keyword evidence="4 8" id="KW-1133">Transmembrane helix</keyword>
<evidence type="ECO:0000313" key="11">
    <source>
        <dbReference type="Proteomes" id="UP000010792"/>
    </source>
</evidence>
<keyword evidence="8" id="KW-0547">Nucleotide-binding</keyword>
<feature type="transmembrane region" description="Helical" evidence="8">
    <location>
        <begin position="272"/>
        <end position="296"/>
    </location>
</feature>
<dbReference type="InterPro" id="IPR023298">
    <property type="entry name" value="ATPase_P-typ_TM_dom_sf"/>
</dbReference>
<dbReference type="InterPro" id="IPR023299">
    <property type="entry name" value="ATPase_P-typ_cyto_dom_N"/>
</dbReference>
<dbReference type="InterPro" id="IPR051014">
    <property type="entry name" value="Cation_Transport_ATPase_IB"/>
</dbReference>
<feature type="transmembrane region" description="Helical" evidence="8">
    <location>
        <begin position="51"/>
        <end position="71"/>
    </location>
</feature>
<dbReference type="AlphaFoldDB" id="L0NCJ1"/>
<dbReference type="PANTHER" id="PTHR48085:SF5">
    <property type="entry name" value="CADMIUM_ZINC-TRANSPORTING ATPASE HMA4-RELATED"/>
    <property type="match status" value="1"/>
</dbReference>
<evidence type="ECO:0000256" key="4">
    <source>
        <dbReference type="ARBA" id="ARBA00022989"/>
    </source>
</evidence>
<feature type="transmembrane region" description="Helical" evidence="8">
    <location>
        <begin position="578"/>
        <end position="597"/>
    </location>
</feature>
<dbReference type="STRING" id="1125847.NT26_0318"/>
<dbReference type="Proteomes" id="UP000010792">
    <property type="component" value="Chromosome"/>
</dbReference>
<sequence>MGRCSTALESSSMSGYSAAEKLKIALLAVALGGLFGGLLLAYGIGRPELTSTVWALGVGPVLAALLIEILHSLRRGEVGLDIVAALSMSAALLFGETLAAAVVAVMYSGGTFLESFAEGRARREMRDLLARVPRTATRHINGALEDVPLDAVAPGDRLLIRQGDVVPVDGTVGSSVAFLDTSALTGESLPVRVQEGGEAMSGSTNAGEAFDLLATRPASDSTYAGIVRLVEQAQASKAPMSRLADRWSLAFLLVTVAIAFSAWWVTGDPIRAVAVLVVATPCPLILAVPVALVAGLSRAAHHGVLIKGAGPLEAMARARTLILDKTGTLTDGRPKIVSASTYGGMATEDVLRLAAALEQATKHPVAQAIVQEARERGLALPVPTEVAETPGEGLVGRVDNRSVVVGGHRFVSQHLGRTAMGHPALGAGSVLVAVGIDGGFAGHFVLADLLRDDSLGMLSGLRRQGIERILLATGDRRDVAKRITEGLGLDGIRADLSPNEKVLLVLTERKHGPVMMVGDGVNDAPALAAADIGVAMGARGAAASAEAADVVLLVDSVDRLRAGVEIARGARRIALQSVVVGIGLSVIGMIAAALGYLSPVQGALIQEAIDVAVILNALRALRIEPAPAELDHQSLRSSKDGMGRFG</sequence>
<dbReference type="InterPro" id="IPR027256">
    <property type="entry name" value="P-typ_ATPase_IB"/>
</dbReference>
<gene>
    <name evidence="10" type="ORF">NT26_0318</name>
</gene>
<name>L0NCJ1_9HYPH</name>
<dbReference type="EC" id="7.2.2.12" evidence="6"/>
<protein>
    <recommendedName>
        <fullName evidence="6">P-type Zn(2+) transporter</fullName>
        <ecNumber evidence="6">7.2.2.12</ecNumber>
    </recommendedName>
</protein>
<dbReference type="Gene3D" id="2.70.150.10">
    <property type="entry name" value="Calcium-transporting ATPase, cytoplasmic transduction domain A"/>
    <property type="match status" value="1"/>
</dbReference>
<dbReference type="SUPFAM" id="SSF81665">
    <property type="entry name" value="Calcium ATPase, transmembrane domain M"/>
    <property type="match status" value="1"/>
</dbReference>
<feature type="transmembrane region" description="Helical" evidence="8">
    <location>
        <begin position="247"/>
        <end position="266"/>
    </location>
</feature>
<dbReference type="GO" id="GO:0015086">
    <property type="term" value="F:cadmium ion transmembrane transporter activity"/>
    <property type="evidence" value="ECO:0007669"/>
    <property type="project" value="TreeGrafter"/>
</dbReference>
<evidence type="ECO:0000256" key="6">
    <source>
        <dbReference type="ARBA" id="ARBA00039097"/>
    </source>
</evidence>
<keyword evidence="3 8" id="KW-0812">Transmembrane</keyword>
<keyword evidence="8" id="KW-1003">Cell membrane</keyword>
<dbReference type="InterPro" id="IPR001757">
    <property type="entry name" value="P_typ_ATPase"/>
</dbReference>
<dbReference type="InterPro" id="IPR008250">
    <property type="entry name" value="ATPase_P-typ_transduc_dom_A_sf"/>
</dbReference>
<keyword evidence="5 8" id="KW-0472">Membrane</keyword>
<dbReference type="InterPro" id="IPR059000">
    <property type="entry name" value="ATPase_P-type_domA"/>
</dbReference>
<dbReference type="PANTHER" id="PTHR48085">
    <property type="entry name" value="CADMIUM/ZINC-TRANSPORTING ATPASE HMA2-RELATED"/>
    <property type="match status" value="1"/>
</dbReference>
<dbReference type="GO" id="GO:0016887">
    <property type="term" value="F:ATP hydrolysis activity"/>
    <property type="evidence" value="ECO:0007669"/>
    <property type="project" value="InterPro"/>
</dbReference>
<dbReference type="SUPFAM" id="SSF56784">
    <property type="entry name" value="HAD-like"/>
    <property type="match status" value="1"/>
</dbReference>
<keyword evidence="8" id="KW-0479">Metal-binding</keyword>
<evidence type="ECO:0000313" key="10">
    <source>
        <dbReference type="EMBL" id="CCF18042.1"/>
    </source>
</evidence>
<dbReference type="NCBIfam" id="TIGR01525">
    <property type="entry name" value="ATPase-IB_hvy"/>
    <property type="match status" value="1"/>
</dbReference>
<dbReference type="GO" id="GO:0005886">
    <property type="term" value="C:plasma membrane"/>
    <property type="evidence" value="ECO:0007669"/>
    <property type="project" value="UniProtKB-SubCell"/>
</dbReference>
<dbReference type="Gene3D" id="3.40.1110.10">
    <property type="entry name" value="Calcium-transporting ATPase, cytoplasmic domain N"/>
    <property type="match status" value="1"/>
</dbReference>
<dbReference type="Pfam" id="PF00122">
    <property type="entry name" value="E1-E2_ATPase"/>
    <property type="match status" value="1"/>
</dbReference>
<dbReference type="GO" id="GO:0005524">
    <property type="term" value="F:ATP binding"/>
    <property type="evidence" value="ECO:0007669"/>
    <property type="project" value="UniProtKB-UniRule"/>
</dbReference>
<reference evidence="10 11" key="1">
    <citation type="journal article" date="2013" name="Genome Biol. Evol.">
        <title>Life in an arsenic-containing gold mine: genome and physiology of the autotrophic arsenite-oxidizing bacterium rhizobium sp. NT-26.</title>
        <authorList>
            <person name="Andres J."/>
            <person name="Arsene-Ploetze F."/>
            <person name="Barbe V."/>
            <person name="Brochier-Armanet C."/>
            <person name="Cleiss-Arnold J."/>
            <person name="Coppee J.Y."/>
            <person name="Dillies M.A."/>
            <person name="Geist"/>
            <person name="L"/>
            <person name="Joublin A."/>
            <person name="Koechler S."/>
            <person name="Lassalle F."/>
            <person name="Marchal M."/>
            <person name="Medigue C."/>
            <person name="Muller D."/>
            <person name="Nesme X."/>
            <person name="Plewniak F."/>
            <person name="Proux C."/>
            <person name="Ramirez-Bahena M.H."/>
            <person name="Schenowitz C."/>
            <person name="Sismeiro O."/>
            <person name="Vallenet D."/>
            <person name="Santini J.M."/>
            <person name="Bertin P.N."/>
        </authorList>
    </citation>
    <scope>NUCLEOTIDE SEQUENCE [LARGE SCALE GENOMIC DNA]</scope>
    <source>
        <strain evidence="10 11">NT-26</strain>
    </source>
</reference>
<dbReference type="EMBL" id="FO082820">
    <property type="protein sequence ID" value="CCF18042.1"/>
    <property type="molecule type" value="Genomic_DNA"/>
</dbReference>
<dbReference type="PROSITE" id="PS00154">
    <property type="entry name" value="ATPASE_E1_E2"/>
    <property type="match status" value="1"/>
</dbReference>
<evidence type="ECO:0000256" key="5">
    <source>
        <dbReference type="ARBA" id="ARBA00023136"/>
    </source>
</evidence>
<feature type="transmembrane region" description="Helical" evidence="8">
    <location>
        <begin position="24"/>
        <end position="45"/>
    </location>
</feature>
<dbReference type="PRINTS" id="PR00119">
    <property type="entry name" value="CATATPASE"/>
</dbReference>
<dbReference type="NCBIfam" id="TIGR01494">
    <property type="entry name" value="ATPase_P-type"/>
    <property type="match status" value="1"/>
</dbReference>
<dbReference type="GO" id="GO:0046872">
    <property type="term" value="F:metal ion binding"/>
    <property type="evidence" value="ECO:0007669"/>
    <property type="project" value="UniProtKB-KW"/>
</dbReference>